<evidence type="ECO:0000313" key="6">
    <source>
        <dbReference type="EMBL" id="OIR15838.1"/>
    </source>
</evidence>
<dbReference type="PANTHER" id="PTHR12714">
    <property type="entry name" value="PROTEIN-S ISOPRENYLCYSTEINE O-METHYLTRANSFERASE"/>
    <property type="match status" value="1"/>
</dbReference>
<dbReference type="Pfam" id="PF04191">
    <property type="entry name" value="PEMT"/>
    <property type="match status" value="1"/>
</dbReference>
<feature type="transmembrane region" description="Helical" evidence="5">
    <location>
        <begin position="133"/>
        <end position="154"/>
    </location>
</feature>
<dbReference type="InterPro" id="IPR007318">
    <property type="entry name" value="Phopholipid_MeTrfase"/>
</dbReference>
<protein>
    <recommendedName>
        <fullName evidence="7">Isoprenylcysteine carboxyl methyltransferase (ICMT) family protein</fullName>
    </recommendedName>
</protein>
<evidence type="ECO:0000256" key="1">
    <source>
        <dbReference type="ARBA" id="ARBA00004127"/>
    </source>
</evidence>
<comment type="caution">
    <text evidence="6">The sequence shown here is derived from an EMBL/GenBank/DDBJ whole genome shotgun (WGS) entry which is preliminary data.</text>
</comment>
<dbReference type="Gene3D" id="1.20.120.1630">
    <property type="match status" value="1"/>
</dbReference>
<feature type="transmembrane region" description="Helical" evidence="5">
    <location>
        <begin position="34"/>
        <end position="53"/>
    </location>
</feature>
<reference evidence="6" key="1">
    <citation type="submission" date="2016-10" db="EMBL/GenBank/DDBJ databases">
        <title>Sequence of Gallionella enrichment culture.</title>
        <authorList>
            <person name="Poehlein A."/>
            <person name="Muehling M."/>
            <person name="Daniel R."/>
        </authorList>
    </citation>
    <scope>NUCLEOTIDE SEQUENCE</scope>
</reference>
<evidence type="ECO:0000256" key="4">
    <source>
        <dbReference type="ARBA" id="ARBA00023136"/>
    </source>
</evidence>
<feature type="transmembrane region" description="Helical" evidence="5">
    <location>
        <begin position="6"/>
        <end position="22"/>
    </location>
</feature>
<accession>A0A1J5TUS5</accession>
<name>A0A1J5TUS5_9ZZZZ</name>
<evidence type="ECO:0000256" key="3">
    <source>
        <dbReference type="ARBA" id="ARBA00022989"/>
    </source>
</evidence>
<dbReference type="EMBL" id="MLJW01000008">
    <property type="protein sequence ID" value="OIR15838.1"/>
    <property type="molecule type" value="Genomic_DNA"/>
</dbReference>
<keyword evidence="3 5" id="KW-1133">Transmembrane helix</keyword>
<feature type="transmembrane region" description="Helical" evidence="5">
    <location>
        <begin position="59"/>
        <end position="83"/>
    </location>
</feature>
<dbReference type="PANTHER" id="PTHR12714:SF9">
    <property type="entry name" value="PROTEIN-S-ISOPRENYLCYSTEINE O-METHYLTRANSFERASE"/>
    <property type="match status" value="1"/>
</dbReference>
<organism evidence="6">
    <name type="scientific">mine drainage metagenome</name>
    <dbReference type="NCBI Taxonomy" id="410659"/>
    <lineage>
        <taxon>unclassified sequences</taxon>
        <taxon>metagenomes</taxon>
        <taxon>ecological metagenomes</taxon>
    </lineage>
</organism>
<evidence type="ECO:0008006" key="7">
    <source>
        <dbReference type="Google" id="ProtNLM"/>
    </source>
</evidence>
<keyword evidence="4 5" id="KW-0472">Membrane</keyword>
<dbReference type="AlphaFoldDB" id="A0A1J5TUS5"/>
<keyword evidence="2 5" id="KW-0812">Transmembrane</keyword>
<comment type="subcellular location">
    <subcellularLocation>
        <location evidence="1">Endomembrane system</location>
        <topology evidence="1">Multi-pass membrane protein</topology>
    </subcellularLocation>
</comment>
<dbReference type="GO" id="GO:0012505">
    <property type="term" value="C:endomembrane system"/>
    <property type="evidence" value="ECO:0007669"/>
    <property type="project" value="UniProtKB-SubCell"/>
</dbReference>
<gene>
    <name evidence="6" type="ORF">GALL_33390</name>
</gene>
<dbReference type="GO" id="GO:0016740">
    <property type="term" value="F:transferase activity"/>
    <property type="evidence" value="ECO:0007669"/>
    <property type="project" value="UniProtKB-ARBA"/>
</dbReference>
<evidence type="ECO:0000256" key="5">
    <source>
        <dbReference type="SAM" id="Phobius"/>
    </source>
</evidence>
<evidence type="ECO:0000256" key="2">
    <source>
        <dbReference type="ARBA" id="ARBA00022692"/>
    </source>
</evidence>
<sequence>MLEGIVFTLATMALAYVSRASLRLPRSHGFYRFFAWELMLLLIVMNIDGWYIVPVSFDQTISGILMAISLIVIILGYGILRLLGERDDSRNDGALMVFEKTSVLVTHGIYRYIRHPMYSSLIFLDWGLFFKRMSWLSGGIALFACIFLVITSLVEEIENIRYFGAQYREYMKRTKRFIPFMA</sequence>
<proteinExistence type="predicted"/>